<evidence type="ECO:0000256" key="5">
    <source>
        <dbReference type="ARBA" id="ARBA00022741"/>
    </source>
</evidence>
<dbReference type="SUPFAM" id="SSF52374">
    <property type="entry name" value="Nucleotidylyl transferase"/>
    <property type="match status" value="1"/>
</dbReference>
<reference evidence="9" key="1">
    <citation type="submission" date="2020-05" db="EMBL/GenBank/DDBJ databases">
        <authorList>
            <person name="Chiriac C."/>
            <person name="Salcher M."/>
            <person name="Ghai R."/>
            <person name="Kavagutti S V."/>
        </authorList>
    </citation>
    <scope>NUCLEOTIDE SEQUENCE</scope>
</reference>
<evidence type="ECO:0000259" key="8">
    <source>
        <dbReference type="Pfam" id="PF01467"/>
    </source>
</evidence>
<keyword evidence="6" id="KW-0067">ATP-binding</keyword>
<keyword evidence="5" id="KW-0547">Nucleotide-binding</keyword>
<protein>
    <submittedName>
        <fullName evidence="9">Unannotated protein</fullName>
    </submittedName>
</protein>
<evidence type="ECO:0000256" key="7">
    <source>
        <dbReference type="ARBA" id="ARBA00023027"/>
    </source>
</evidence>
<dbReference type="Pfam" id="PF01467">
    <property type="entry name" value="CTP_transf_like"/>
    <property type="match status" value="1"/>
</dbReference>
<dbReference type="NCBIfam" id="NF000840">
    <property type="entry name" value="PRK00071.1-3"/>
    <property type="match status" value="1"/>
</dbReference>
<evidence type="ECO:0000256" key="6">
    <source>
        <dbReference type="ARBA" id="ARBA00022840"/>
    </source>
</evidence>
<dbReference type="InterPro" id="IPR014729">
    <property type="entry name" value="Rossmann-like_a/b/a_fold"/>
</dbReference>
<dbReference type="PANTHER" id="PTHR39321">
    <property type="entry name" value="NICOTINATE-NUCLEOTIDE ADENYLYLTRANSFERASE-RELATED"/>
    <property type="match status" value="1"/>
</dbReference>
<accession>A0A6J6L6Z0</accession>
<dbReference type="Gene3D" id="3.40.50.620">
    <property type="entry name" value="HUPs"/>
    <property type="match status" value="1"/>
</dbReference>
<dbReference type="InterPro" id="IPR004821">
    <property type="entry name" value="Cyt_trans-like"/>
</dbReference>
<dbReference type="GO" id="GO:0009435">
    <property type="term" value="P:NAD+ biosynthetic process"/>
    <property type="evidence" value="ECO:0007669"/>
    <property type="project" value="UniProtKB-UniPathway"/>
</dbReference>
<keyword evidence="2" id="KW-0662">Pyridine nucleotide biosynthesis</keyword>
<organism evidence="9">
    <name type="scientific">freshwater metagenome</name>
    <dbReference type="NCBI Taxonomy" id="449393"/>
    <lineage>
        <taxon>unclassified sequences</taxon>
        <taxon>metagenomes</taxon>
        <taxon>ecological metagenomes</taxon>
    </lineage>
</organism>
<dbReference type="EMBL" id="CAEZWJ010000028">
    <property type="protein sequence ID" value="CAB4656968.1"/>
    <property type="molecule type" value="Genomic_DNA"/>
</dbReference>
<evidence type="ECO:0000256" key="3">
    <source>
        <dbReference type="ARBA" id="ARBA00022679"/>
    </source>
</evidence>
<sequence>MPNPSRFRLGLLGGTFDPPHMGHLAAALEVRGTMGLDRVDFLVANDPWQKSSDRVVSPAAVRLEMVRAMVEGRDGLGVDDREIRRGGLTYTVDTLEDLAKEQPETDVFLIVGQDTANRISTWHRYEEVLALSTLVIVNRADNDAQHSEMLSGARVQNVSMSTVDVSSTRVRASVAAGEDMIGLTTDAVAAVIRRHGLYGASA</sequence>
<evidence type="ECO:0000313" key="9">
    <source>
        <dbReference type="EMBL" id="CAB4656968.1"/>
    </source>
</evidence>
<keyword evidence="7" id="KW-0520">NAD</keyword>
<proteinExistence type="inferred from homology"/>
<evidence type="ECO:0000256" key="4">
    <source>
        <dbReference type="ARBA" id="ARBA00022695"/>
    </source>
</evidence>
<dbReference type="UniPathway" id="UPA00253"/>
<comment type="pathway">
    <text evidence="1">Cofactor biosynthesis; NAD(+) biosynthesis.</text>
</comment>
<dbReference type="HAMAP" id="MF_00244">
    <property type="entry name" value="NaMN_adenylyltr"/>
    <property type="match status" value="1"/>
</dbReference>
<dbReference type="CDD" id="cd02165">
    <property type="entry name" value="NMNAT"/>
    <property type="match status" value="1"/>
</dbReference>
<gene>
    <name evidence="9" type="ORF">UFOPK2214_00972</name>
</gene>
<feature type="domain" description="Cytidyltransferase-like" evidence="8">
    <location>
        <begin position="11"/>
        <end position="172"/>
    </location>
</feature>
<dbReference type="GO" id="GO:0070566">
    <property type="term" value="F:adenylyltransferase activity"/>
    <property type="evidence" value="ECO:0007669"/>
    <property type="project" value="UniProtKB-ARBA"/>
</dbReference>
<dbReference type="AlphaFoldDB" id="A0A6J6L6Z0"/>
<name>A0A6J6L6Z0_9ZZZZ</name>
<evidence type="ECO:0000256" key="2">
    <source>
        <dbReference type="ARBA" id="ARBA00022642"/>
    </source>
</evidence>
<keyword evidence="3" id="KW-0808">Transferase</keyword>
<dbReference type="PANTHER" id="PTHR39321:SF3">
    <property type="entry name" value="PHOSPHOPANTETHEINE ADENYLYLTRANSFERASE"/>
    <property type="match status" value="1"/>
</dbReference>
<dbReference type="InterPro" id="IPR005248">
    <property type="entry name" value="NadD/NMNAT"/>
</dbReference>
<dbReference type="GO" id="GO:0005524">
    <property type="term" value="F:ATP binding"/>
    <property type="evidence" value="ECO:0007669"/>
    <property type="project" value="UniProtKB-KW"/>
</dbReference>
<evidence type="ECO:0000256" key="1">
    <source>
        <dbReference type="ARBA" id="ARBA00004790"/>
    </source>
</evidence>
<keyword evidence="4" id="KW-0548">Nucleotidyltransferase</keyword>
<dbReference type="NCBIfam" id="TIGR00482">
    <property type="entry name" value="nicotinate (nicotinamide) nucleotide adenylyltransferase"/>
    <property type="match status" value="1"/>
</dbReference>